<keyword evidence="1" id="KW-0812">Transmembrane</keyword>
<evidence type="ECO:0000256" key="1">
    <source>
        <dbReference type="SAM" id="Phobius"/>
    </source>
</evidence>
<accession>A0A3B1D7Q9</accession>
<keyword evidence="1" id="KW-0472">Membrane</keyword>
<dbReference type="Pfam" id="PF10825">
    <property type="entry name" value="DUF2752"/>
    <property type="match status" value="1"/>
</dbReference>
<sequence length="109" mass="12590">MFRKTIKIIERIDFEVLFWLIALLYLSVINPYQTKHLEFCFFHLIGIENCPGDGLGRSISMIFHGNIIGSFNSHPLGIPALILIIRRIYQLIKITTNKIKTNKMETING</sequence>
<proteinExistence type="predicted"/>
<evidence type="ECO:0008006" key="3">
    <source>
        <dbReference type="Google" id="ProtNLM"/>
    </source>
</evidence>
<dbReference type="EMBL" id="UOGD01000393">
    <property type="protein sequence ID" value="VAX27755.1"/>
    <property type="molecule type" value="Genomic_DNA"/>
</dbReference>
<protein>
    <recommendedName>
        <fullName evidence="3">DUF2752 domain-containing protein</fullName>
    </recommendedName>
</protein>
<evidence type="ECO:0000313" key="2">
    <source>
        <dbReference type="EMBL" id="VAX27755.1"/>
    </source>
</evidence>
<gene>
    <name evidence="2" type="ORF">MNBD_IGNAVI01-2724</name>
</gene>
<organism evidence="2">
    <name type="scientific">hydrothermal vent metagenome</name>
    <dbReference type="NCBI Taxonomy" id="652676"/>
    <lineage>
        <taxon>unclassified sequences</taxon>
        <taxon>metagenomes</taxon>
        <taxon>ecological metagenomes</taxon>
    </lineage>
</organism>
<keyword evidence="1" id="KW-1133">Transmembrane helix</keyword>
<dbReference type="InterPro" id="IPR021215">
    <property type="entry name" value="DUF2752"/>
</dbReference>
<dbReference type="AlphaFoldDB" id="A0A3B1D7Q9"/>
<feature type="transmembrane region" description="Helical" evidence="1">
    <location>
        <begin position="12"/>
        <end position="32"/>
    </location>
</feature>
<reference evidence="2" key="1">
    <citation type="submission" date="2018-06" db="EMBL/GenBank/DDBJ databases">
        <authorList>
            <person name="Zhirakovskaya E."/>
        </authorList>
    </citation>
    <scope>NUCLEOTIDE SEQUENCE</scope>
</reference>
<name>A0A3B1D7Q9_9ZZZZ</name>